<dbReference type="PANTHER" id="PTHR34217">
    <property type="entry name" value="METAL-DEPENDENT CARBOXYPEPTIDASE"/>
    <property type="match status" value="1"/>
</dbReference>
<dbReference type="GO" id="GO:0006508">
    <property type="term" value="P:proteolysis"/>
    <property type="evidence" value="ECO:0007669"/>
    <property type="project" value="UniProtKB-UniRule"/>
</dbReference>
<comment type="catalytic activity">
    <reaction evidence="6 8">
        <text>Release of a C-terminal amino acid with broad specificity, except for -Pro.</text>
        <dbReference type="EC" id="3.4.17.19"/>
    </reaction>
</comment>
<feature type="binding site" evidence="9">
    <location>
        <position position="294"/>
    </location>
    <ligand>
        <name>Zn(2+)</name>
        <dbReference type="ChEBI" id="CHEBI:29105"/>
        <note>catalytic</note>
    </ligand>
</feature>
<dbReference type="SUPFAM" id="SSF55486">
    <property type="entry name" value="Metalloproteases ('zincins'), catalytic domain"/>
    <property type="match status" value="1"/>
</dbReference>
<evidence type="ECO:0000256" key="5">
    <source>
        <dbReference type="ARBA" id="ARBA00023049"/>
    </source>
</evidence>
<feature type="active site" description="Proton donor/acceptor" evidence="10">
    <location>
        <position position="265"/>
    </location>
</feature>
<dbReference type="GO" id="GO:0008270">
    <property type="term" value="F:zinc ion binding"/>
    <property type="evidence" value="ECO:0007669"/>
    <property type="project" value="UniProtKB-ARBA"/>
</dbReference>
<evidence type="ECO:0000256" key="3">
    <source>
        <dbReference type="ARBA" id="ARBA00022723"/>
    </source>
</evidence>
<dbReference type="GO" id="GO:0004181">
    <property type="term" value="F:metallocarboxypeptidase activity"/>
    <property type="evidence" value="ECO:0007669"/>
    <property type="project" value="UniProtKB-UniRule"/>
</dbReference>
<dbReference type="PRINTS" id="PR00998">
    <property type="entry name" value="CRBOXYPTASET"/>
</dbReference>
<evidence type="ECO:0000256" key="10">
    <source>
        <dbReference type="PIRSR" id="PIRSR006615-2"/>
    </source>
</evidence>
<dbReference type="InterPro" id="IPR001333">
    <property type="entry name" value="Peptidase_M32_Taq"/>
</dbReference>
<evidence type="ECO:0000256" key="8">
    <source>
        <dbReference type="PIRNR" id="PIRNR006615"/>
    </source>
</evidence>
<dbReference type="Proteomes" id="UP000192721">
    <property type="component" value="Unassembled WGS sequence"/>
</dbReference>
<dbReference type="AlphaFoldDB" id="A0A1W0D1F3"/>
<accession>A0A1W0D1F3</accession>
<dbReference type="Gene3D" id="1.10.1370.30">
    <property type="match status" value="1"/>
</dbReference>
<proteinExistence type="inferred from homology"/>
<name>A0A1W0D1F3_9NEIS</name>
<evidence type="ECO:0000256" key="6">
    <source>
        <dbReference type="ARBA" id="ARBA00052755"/>
    </source>
</evidence>
<feature type="binding site" evidence="9">
    <location>
        <position position="264"/>
    </location>
    <ligand>
        <name>Zn(2+)</name>
        <dbReference type="ChEBI" id="CHEBI:29105"/>
        <note>catalytic</note>
    </ligand>
</feature>
<keyword evidence="9" id="KW-0862">Zinc</keyword>
<reference evidence="11 12" key="1">
    <citation type="submission" date="2017-02" db="EMBL/GenBank/DDBJ databases">
        <title>Chromobacterium haemolyticum H5244.</title>
        <authorList>
            <person name="Gulvik C.A."/>
        </authorList>
    </citation>
    <scope>NUCLEOTIDE SEQUENCE [LARGE SCALE GENOMIC DNA]</scope>
    <source>
        <strain evidence="11 12">H5244</strain>
    </source>
</reference>
<sequence length="497" mass="56131">MTHTSAYQALTHTFARLHRFSHLGAIAGWDQAAMMPSKGNNARAAALAELGVLTHGIITAPQLKEQLDAAEQENLDELQRANLREMRREWAQANLLPAELVEAKTLAGARCEHAWRSQRPANDWKGFLENLREVVKLSREEGRLLAEASGGSRYDALMDKYEPGMKSAEIERIFAEVKSWLPGLIDRTRAKQASETVIEPVGPFAVERQRALGVEAMKLLRFDFDGGRLDVSSHPFCGGVPEDVRITTRYRDDDFVQSLMGIVHETGHARYEQNLPKDWLEQPLGRARSMGIHESQSLSFEMQLGRSPAFLQLIAPLIRSHFGEQPAFALDNLQRLYSRVQPGYIRVDADELCYPAHVILRFEIERALMDGEIEAEDIPVLWDEKMMAYLGVDTRGNYTNGCMQDIHWTDGGFGYFPSYTLGAMYAAQYFASLRRAEPELDAKVAAGNLEPIFDWLNANIWSQGSRWSTDELVRRATGETLNPAHFKAHLERRYLGV</sequence>
<evidence type="ECO:0000256" key="9">
    <source>
        <dbReference type="PIRSR" id="PIRSR006615-1"/>
    </source>
</evidence>
<dbReference type="Pfam" id="PF02074">
    <property type="entry name" value="Peptidase_M32"/>
    <property type="match status" value="1"/>
</dbReference>
<keyword evidence="2 8" id="KW-0645">Protease</keyword>
<dbReference type="RefSeq" id="WP_081555419.1">
    <property type="nucleotide sequence ID" value="NZ_MUKV01000010.1"/>
</dbReference>
<protein>
    <recommendedName>
        <fullName evidence="8">Metal-dependent carboxypeptidase</fullName>
        <ecNumber evidence="8">3.4.17.19</ecNumber>
    </recommendedName>
</protein>
<organism evidence="11 12">
    <name type="scientific">Chromobacterium haemolyticum</name>
    <dbReference type="NCBI Taxonomy" id="394935"/>
    <lineage>
        <taxon>Bacteria</taxon>
        <taxon>Pseudomonadati</taxon>
        <taxon>Pseudomonadota</taxon>
        <taxon>Betaproteobacteria</taxon>
        <taxon>Neisseriales</taxon>
        <taxon>Chromobacteriaceae</taxon>
        <taxon>Chromobacterium</taxon>
    </lineage>
</organism>
<keyword evidence="1 8" id="KW-0121">Carboxypeptidase</keyword>
<dbReference type="EC" id="3.4.17.19" evidence="8"/>
<dbReference type="PANTHER" id="PTHR34217:SF1">
    <property type="entry name" value="CARBOXYPEPTIDASE 1"/>
    <property type="match status" value="1"/>
</dbReference>
<keyword evidence="4 8" id="KW-0378">Hydrolase</keyword>
<evidence type="ECO:0000256" key="1">
    <source>
        <dbReference type="ARBA" id="ARBA00022645"/>
    </source>
</evidence>
<keyword evidence="5 8" id="KW-0482">Metalloprotease</keyword>
<evidence type="ECO:0000313" key="11">
    <source>
        <dbReference type="EMBL" id="OQS40763.1"/>
    </source>
</evidence>
<dbReference type="CDD" id="cd06460">
    <property type="entry name" value="M32_Taq"/>
    <property type="match status" value="1"/>
</dbReference>
<evidence type="ECO:0000256" key="2">
    <source>
        <dbReference type="ARBA" id="ARBA00022670"/>
    </source>
</evidence>
<dbReference type="PROSITE" id="PS52034">
    <property type="entry name" value="PEPTIDASE_M32"/>
    <property type="match status" value="1"/>
</dbReference>
<dbReference type="EMBL" id="MUKV01000010">
    <property type="protein sequence ID" value="OQS40763.1"/>
    <property type="molecule type" value="Genomic_DNA"/>
</dbReference>
<keyword evidence="3 8" id="KW-0479">Metal-binding</keyword>
<feature type="binding site" evidence="9">
    <location>
        <position position="268"/>
    </location>
    <ligand>
        <name>Zn(2+)</name>
        <dbReference type="ChEBI" id="CHEBI:29105"/>
        <note>catalytic</note>
    </ligand>
</feature>
<evidence type="ECO:0000256" key="7">
    <source>
        <dbReference type="ARBA" id="ARBA00061580"/>
    </source>
</evidence>
<evidence type="ECO:0000256" key="4">
    <source>
        <dbReference type="ARBA" id="ARBA00022801"/>
    </source>
</evidence>
<dbReference type="FunFam" id="1.10.1370.30:FF:000003">
    <property type="entry name" value="Thermostable carboxypeptidase 1"/>
    <property type="match status" value="1"/>
</dbReference>
<gene>
    <name evidence="11" type="ORF">B0T45_10290</name>
</gene>
<dbReference type="PIRSF" id="PIRSF006615">
    <property type="entry name" value="Zn_crbxpep_Taq"/>
    <property type="match status" value="1"/>
</dbReference>
<comment type="function">
    <text evidence="8">Broad specificity carboxypetidase that releases amino acids sequentially from the C-terminus, including neutral, aromatic, polar and basic residues.</text>
</comment>
<evidence type="ECO:0000313" key="12">
    <source>
        <dbReference type="Proteomes" id="UP000192721"/>
    </source>
</evidence>
<comment type="cofactor">
    <cofactor evidence="9">
        <name>Zn(2+)</name>
        <dbReference type="ChEBI" id="CHEBI:29105"/>
    </cofactor>
    <text evidence="9">Binds 1 zinc ion per subunit.</text>
</comment>
<comment type="similarity">
    <text evidence="7 8">Belongs to the peptidase M32 family.</text>
</comment>
<comment type="caution">
    <text evidence="11">The sequence shown here is derived from an EMBL/GenBank/DDBJ whole genome shotgun (WGS) entry which is preliminary data.</text>
</comment>